<accession>M8DEY2</accession>
<evidence type="ECO:0000256" key="16">
    <source>
        <dbReference type="ARBA" id="ARBA00049338"/>
    </source>
</evidence>
<evidence type="ECO:0000256" key="5">
    <source>
        <dbReference type="ARBA" id="ARBA00022539"/>
    </source>
</evidence>
<feature type="transmembrane region" description="Helical" evidence="17">
    <location>
        <begin position="106"/>
        <end position="126"/>
    </location>
</feature>
<dbReference type="PANTHER" id="PTHR48085:SF5">
    <property type="entry name" value="CADMIUM_ZINC-TRANSPORTING ATPASE HMA4-RELATED"/>
    <property type="match status" value="1"/>
</dbReference>
<dbReference type="InterPro" id="IPR051014">
    <property type="entry name" value="Cation_Transport_ATPase_IB"/>
</dbReference>
<gene>
    <name evidence="19" type="ORF">I532_14078</name>
</gene>
<evidence type="ECO:0000256" key="1">
    <source>
        <dbReference type="ARBA" id="ARBA00004651"/>
    </source>
</evidence>
<comment type="catalytic activity">
    <reaction evidence="16">
        <text>Cd(2+)(in) + ATP + H2O = Cd(2+)(out) + ADP + phosphate + H(+)</text>
        <dbReference type="Rhea" id="RHEA:12132"/>
        <dbReference type="ChEBI" id="CHEBI:15377"/>
        <dbReference type="ChEBI" id="CHEBI:15378"/>
        <dbReference type="ChEBI" id="CHEBI:30616"/>
        <dbReference type="ChEBI" id="CHEBI:43474"/>
        <dbReference type="ChEBI" id="CHEBI:48775"/>
        <dbReference type="ChEBI" id="CHEBI:456216"/>
        <dbReference type="EC" id="7.2.2.21"/>
    </reaction>
</comment>
<keyword evidence="8 17" id="KW-0479">Metal-binding</keyword>
<dbReference type="AlphaFoldDB" id="M8DEY2"/>
<dbReference type="GO" id="GO:0016887">
    <property type="term" value="F:ATP hydrolysis activity"/>
    <property type="evidence" value="ECO:0007669"/>
    <property type="project" value="InterPro"/>
</dbReference>
<evidence type="ECO:0000256" key="14">
    <source>
        <dbReference type="ARBA" id="ARBA00023136"/>
    </source>
</evidence>
<dbReference type="SUPFAM" id="SSF81653">
    <property type="entry name" value="Calcium ATPase, transduction domain A"/>
    <property type="match status" value="1"/>
</dbReference>
<keyword evidence="11" id="KW-1278">Translocase</keyword>
<dbReference type="Gene3D" id="3.40.50.1000">
    <property type="entry name" value="HAD superfamily/HAD-like"/>
    <property type="match status" value="1"/>
</dbReference>
<dbReference type="SFLD" id="SFLDG00002">
    <property type="entry name" value="C1.7:_P-type_atpase_like"/>
    <property type="match status" value="1"/>
</dbReference>
<evidence type="ECO:0000256" key="3">
    <source>
        <dbReference type="ARBA" id="ARBA00022448"/>
    </source>
</evidence>
<dbReference type="EMBL" id="APBN01000005">
    <property type="protein sequence ID" value="EMT51977.1"/>
    <property type="molecule type" value="Genomic_DNA"/>
</dbReference>
<dbReference type="InterPro" id="IPR023298">
    <property type="entry name" value="ATPase_P-typ_TM_dom_sf"/>
</dbReference>
<keyword evidence="3" id="KW-0813">Transport</keyword>
<dbReference type="PATRIC" id="fig|1300222.3.peg.2941"/>
<keyword evidence="12 17" id="KW-1133">Transmembrane helix</keyword>
<protein>
    <recommendedName>
        <fullName evidence="15">Cd(2+)-exporting ATPase</fullName>
        <ecNumber evidence="15">7.2.2.21</ecNumber>
    </recommendedName>
</protein>
<keyword evidence="7 17" id="KW-0812">Transmembrane</keyword>
<dbReference type="GO" id="GO:0046872">
    <property type="term" value="F:metal ion binding"/>
    <property type="evidence" value="ECO:0007669"/>
    <property type="project" value="UniProtKB-KW"/>
</dbReference>
<dbReference type="SUPFAM" id="SSF55008">
    <property type="entry name" value="HMA, heavy metal-associated domain"/>
    <property type="match status" value="1"/>
</dbReference>
<dbReference type="Pfam" id="PF00122">
    <property type="entry name" value="E1-E2_ATPase"/>
    <property type="match status" value="1"/>
</dbReference>
<comment type="similarity">
    <text evidence="2 17">Belongs to the cation transport ATPase (P-type) (TC 3.A.3) family. Type IB subfamily.</text>
</comment>
<keyword evidence="20" id="KW-1185">Reference proteome</keyword>
<evidence type="ECO:0000256" key="11">
    <source>
        <dbReference type="ARBA" id="ARBA00022967"/>
    </source>
</evidence>
<comment type="caution">
    <text evidence="19">The sequence shown here is derived from an EMBL/GenBank/DDBJ whole genome shotgun (WGS) entry which is preliminary data.</text>
</comment>
<proteinExistence type="inferred from homology"/>
<reference evidence="19 20" key="1">
    <citation type="submission" date="2013-03" db="EMBL/GenBank/DDBJ databases">
        <title>Assembly of a new bacterial strain Brevibacillus borstelensis AK1.</title>
        <authorList>
            <person name="Rajan I."/>
            <person name="PoliReddy D."/>
            <person name="Sugumar T."/>
            <person name="Rathinam K."/>
            <person name="Alqarawi S."/>
            <person name="Khalil A.B."/>
            <person name="Sivakumar N."/>
        </authorList>
    </citation>
    <scope>NUCLEOTIDE SEQUENCE [LARGE SCALE GENOMIC DNA]</scope>
    <source>
        <strain evidence="19 20">AK1</strain>
    </source>
</reference>
<dbReference type="GO" id="GO:0005886">
    <property type="term" value="C:plasma membrane"/>
    <property type="evidence" value="ECO:0007669"/>
    <property type="project" value="UniProtKB-SubCell"/>
</dbReference>
<evidence type="ECO:0000256" key="2">
    <source>
        <dbReference type="ARBA" id="ARBA00006024"/>
    </source>
</evidence>
<dbReference type="Pfam" id="PF00702">
    <property type="entry name" value="Hydrolase"/>
    <property type="match status" value="1"/>
</dbReference>
<dbReference type="PROSITE" id="PS00154">
    <property type="entry name" value="ATPASE_E1_E2"/>
    <property type="match status" value="1"/>
</dbReference>
<dbReference type="InterPro" id="IPR008250">
    <property type="entry name" value="ATPase_P-typ_transduc_dom_A_sf"/>
</dbReference>
<dbReference type="PANTHER" id="PTHR48085">
    <property type="entry name" value="CADMIUM/ZINC-TRANSPORTING ATPASE HMA2-RELATED"/>
    <property type="match status" value="1"/>
</dbReference>
<dbReference type="PRINTS" id="PR00119">
    <property type="entry name" value="CATATPASE"/>
</dbReference>
<dbReference type="InterPro" id="IPR044492">
    <property type="entry name" value="P_typ_ATPase_HD_dom"/>
</dbReference>
<keyword evidence="9 17" id="KW-0547">Nucleotide-binding</keyword>
<dbReference type="InterPro" id="IPR036163">
    <property type="entry name" value="HMA_dom_sf"/>
</dbReference>
<dbReference type="NCBIfam" id="TIGR01494">
    <property type="entry name" value="ATPase_P-type"/>
    <property type="match status" value="1"/>
</dbReference>
<dbReference type="SFLD" id="SFLDS00003">
    <property type="entry name" value="Haloacid_Dehalogenase"/>
    <property type="match status" value="1"/>
</dbReference>
<dbReference type="InterPro" id="IPR018303">
    <property type="entry name" value="ATPase_P-typ_P_site"/>
</dbReference>
<evidence type="ECO:0000256" key="9">
    <source>
        <dbReference type="ARBA" id="ARBA00022741"/>
    </source>
</evidence>
<dbReference type="EC" id="7.2.2.21" evidence="15"/>
<dbReference type="NCBIfam" id="TIGR01525">
    <property type="entry name" value="ATPase-IB_hvy"/>
    <property type="match status" value="1"/>
</dbReference>
<dbReference type="SUPFAM" id="SSF81665">
    <property type="entry name" value="Calcium ATPase, transmembrane domain M"/>
    <property type="match status" value="1"/>
</dbReference>
<dbReference type="InterPro" id="IPR006121">
    <property type="entry name" value="HMA_dom"/>
</dbReference>
<keyword evidence="5" id="KW-0104">Cadmium</keyword>
<dbReference type="RefSeq" id="WP_003388989.1">
    <property type="nucleotide sequence ID" value="NZ_APBN01000005.1"/>
</dbReference>
<feature type="domain" description="HMA" evidence="18">
    <location>
        <begin position="22"/>
        <end position="86"/>
    </location>
</feature>
<dbReference type="Gene3D" id="2.70.150.10">
    <property type="entry name" value="Calcium-transporting ATPase, cytoplasmic transduction domain A"/>
    <property type="match status" value="1"/>
</dbReference>
<dbReference type="GO" id="GO:0005524">
    <property type="term" value="F:ATP binding"/>
    <property type="evidence" value="ECO:0007669"/>
    <property type="project" value="UniProtKB-UniRule"/>
</dbReference>
<dbReference type="InterPro" id="IPR059000">
    <property type="entry name" value="ATPase_P-type_domA"/>
</dbReference>
<dbReference type="InterPro" id="IPR027256">
    <property type="entry name" value="P-typ_ATPase_IB"/>
</dbReference>
<keyword evidence="14 17" id="KW-0472">Membrane</keyword>
<evidence type="ECO:0000256" key="13">
    <source>
        <dbReference type="ARBA" id="ARBA00023065"/>
    </source>
</evidence>
<dbReference type="FunFam" id="2.70.150.10:FF:000002">
    <property type="entry name" value="Copper-transporting ATPase 1, putative"/>
    <property type="match status" value="1"/>
</dbReference>
<dbReference type="PRINTS" id="PR00941">
    <property type="entry name" value="CDATPASE"/>
</dbReference>
<dbReference type="InterPro" id="IPR023214">
    <property type="entry name" value="HAD_sf"/>
</dbReference>
<dbReference type="NCBIfam" id="TIGR01511">
    <property type="entry name" value="ATPase-IB1_Cu"/>
    <property type="match status" value="1"/>
</dbReference>
<keyword evidence="10 17" id="KW-0067">ATP-binding</keyword>
<dbReference type="InterPro" id="IPR023299">
    <property type="entry name" value="ATPase_P-typ_cyto_dom_N"/>
</dbReference>
<evidence type="ECO:0000256" key="17">
    <source>
        <dbReference type="RuleBase" id="RU362081"/>
    </source>
</evidence>
<evidence type="ECO:0000259" key="18">
    <source>
        <dbReference type="PROSITE" id="PS50846"/>
    </source>
</evidence>
<dbReference type="SFLD" id="SFLDF00027">
    <property type="entry name" value="p-type_atpase"/>
    <property type="match status" value="1"/>
</dbReference>
<dbReference type="Pfam" id="PF00403">
    <property type="entry name" value="HMA"/>
    <property type="match status" value="1"/>
</dbReference>
<feature type="transmembrane region" description="Helical" evidence="17">
    <location>
        <begin position="676"/>
        <end position="694"/>
    </location>
</feature>
<feature type="transmembrane region" description="Helical" evidence="17">
    <location>
        <begin position="364"/>
        <end position="389"/>
    </location>
</feature>
<dbReference type="STRING" id="1300222.I532_14078"/>
<evidence type="ECO:0000256" key="15">
    <source>
        <dbReference type="ARBA" id="ARBA00039103"/>
    </source>
</evidence>
<dbReference type="CDD" id="cd00371">
    <property type="entry name" value="HMA"/>
    <property type="match status" value="1"/>
</dbReference>
<evidence type="ECO:0000256" key="12">
    <source>
        <dbReference type="ARBA" id="ARBA00022989"/>
    </source>
</evidence>
<dbReference type="PROSITE" id="PS50846">
    <property type="entry name" value="HMA_2"/>
    <property type="match status" value="1"/>
</dbReference>
<evidence type="ECO:0000256" key="4">
    <source>
        <dbReference type="ARBA" id="ARBA00022475"/>
    </source>
</evidence>
<feature type="transmembrane region" description="Helical" evidence="17">
    <location>
        <begin position="333"/>
        <end position="352"/>
    </location>
</feature>
<keyword evidence="13" id="KW-0406">Ion transport</keyword>
<dbReference type="Gene3D" id="3.30.70.100">
    <property type="match status" value="1"/>
</dbReference>
<dbReference type="SUPFAM" id="SSF56784">
    <property type="entry name" value="HAD-like"/>
    <property type="match status" value="1"/>
</dbReference>
<keyword evidence="4 17" id="KW-1003">Cell membrane</keyword>
<dbReference type="PROSITE" id="PS01047">
    <property type="entry name" value="HMA_1"/>
    <property type="match status" value="1"/>
</dbReference>
<dbReference type="NCBIfam" id="TIGR01512">
    <property type="entry name" value="ATPase-IB2_Cd"/>
    <property type="match status" value="1"/>
</dbReference>
<dbReference type="InterPro" id="IPR017969">
    <property type="entry name" value="Heavy-metal-associated_CS"/>
</dbReference>
<dbReference type="InterPro" id="IPR036412">
    <property type="entry name" value="HAD-like_sf"/>
</dbReference>
<dbReference type="OrthoDB" id="9813266at2"/>
<dbReference type="GO" id="GO:0008551">
    <property type="term" value="F:P-type cadmium transporter activity"/>
    <property type="evidence" value="ECO:0007669"/>
    <property type="project" value="UniProtKB-EC"/>
</dbReference>
<evidence type="ECO:0000313" key="20">
    <source>
        <dbReference type="Proteomes" id="UP000012081"/>
    </source>
</evidence>
<sequence>MHDGEKGPDAAVASADIQGDGQRTVFRISGMDCADCARGLEKKVGALASVSQVVVNFGAAKMTVLHEENAEEAIVRTVKQAGYDAVLEKDKKQLENKSFWQQNKKAWSTLISGSIFLVAWTLDLWAGIPETVITLLYAATIVIGGFRIAKSGIYGLKSRTLGIDFLMTIAVLGAAAIGEWAEGAAVVFLFSLGETLEAYTMDRTRQSLRSLMKLAPEEAAVIREGREVRLPVESIHVGEIVLVRPGEKIAMDGTVIEGVSTVNQAPITGESVPVEKNAGDDVFAGTINEQGALKIKVTRRFEENTLSKIVHLVEEAQAQKAPSQRFVDVFSQYYTPAVIVVAALIAVVPPLFLQEPFELWFYRALMMLVVACPCALVISTPVSIVSAIGNAAKHGILIKGGVHLERLGAISTIAFDKTGTLTVGRPEVTTVIPLEGRDEAEVMAIAASLEAMSEHPLAAAILRRAQQIGVRPMPINGFTSVTGRGVQATVDGNDYYLGNPRWFQNELHFALDSVQSRIEALQQKGQTLMLLGCGQQVIALIGLADQVREESASVVAKLQQLGIKQVAMLTGDNRGTAHAVAERLGLTAYKAELLPADKLSAIQAWQSTSKGVAMVGDGVNDAPALAAATVGIAMGGAGSDTAMETADITLMADDLSKLPYAIGLSRRTLRIIKQNIAFSLLVKVVFLLMILFGYSTLWMAVLADTGSSLIVIANGMRLLRSKDGG</sequence>
<comment type="subcellular location">
    <subcellularLocation>
        <location evidence="1">Cell membrane</location>
        <topology evidence="1">Multi-pass membrane protein</topology>
    </subcellularLocation>
</comment>
<evidence type="ECO:0000256" key="10">
    <source>
        <dbReference type="ARBA" id="ARBA00022840"/>
    </source>
</evidence>
<keyword evidence="6" id="KW-0597">Phosphoprotein</keyword>
<evidence type="ECO:0000256" key="6">
    <source>
        <dbReference type="ARBA" id="ARBA00022553"/>
    </source>
</evidence>
<evidence type="ECO:0000256" key="7">
    <source>
        <dbReference type="ARBA" id="ARBA00022692"/>
    </source>
</evidence>
<dbReference type="InterPro" id="IPR001757">
    <property type="entry name" value="P_typ_ATPase"/>
</dbReference>
<feature type="transmembrane region" description="Helical" evidence="17">
    <location>
        <begin position="132"/>
        <end position="149"/>
    </location>
</feature>
<dbReference type="Proteomes" id="UP000012081">
    <property type="component" value="Unassembled WGS sequence"/>
</dbReference>
<dbReference type="Gene3D" id="3.40.1110.10">
    <property type="entry name" value="Calcium-transporting ATPase, cytoplasmic domain N"/>
    <property type="match status" value="1"/>
</dbReference>
<name>M8DEY2_9BACL</name>
<evidence type="ECO:0000313" key="19">
    <source>
        <dbReference type="EMBL" id="EMT51977.1"/>
    </source>
</evidence>
<evidence type="ECO:0000256" key="8">
    <source>
        <dbReference type="ARBA" id="ARBA00022723"/>
    </source>
</evidence>
<organism evidence="19 20">
    <name type="scientific">Brevibacillus borstelensis AK1</name>
    <dbReference type="NCBI Taxonomy" id="1300222"/>
    <lineage>
        <taxon>Bacteria</taxon>
        <taxon>Bacillati</taxon>
        <taxon>Bacillota</taxon>
        <taxon>Bacilli</taxon>
        <taxon>Bacillales</taxon>
        <taxon>Paenibacillaceae</taxon>
        <taxon>Brevibacillus</taxon>
    </lineage>
</organism>